<dbReference type="EMBL" id="JACHEF010000008">
    <property type="protein sequence ID" value="MBB6413524.1"/>
    <property type="molecule type" value="Genomic_DNA"/>
</dbReference>
<sequence length="97" mass="10484">MAFSQKQITVEFDLANGQFAGGGKLRHDIGGPVAHHRLASGAISMCAENSADAIAALARSLDHREVLSPFELTKFGDRKSSSPDFPLPRLGERHRTL</sequence>
<dbReference type="AlphaFoldDB" id="A0A841PDX3"/>
<protein>
    <submittedName>
        <fullName evidence="2">Uncharacterized protein</fullName>
    </submittedName>
</protein>
<evidence type="ECO:0000256" key="1">
    <source>
        <dbReference type="SAM" id="MobiDB-lite"/>
    </source>
</evidence>
<organism evidence="2 3">
    <name type="scientific">Mesorhizobium sangaii</name>
    <dbReference type="NCBI Taxonomy" id="505389"/>
    <lineage>
        <taxon>Bacteria</taxon>
        <taxon>Pseudomonadati</taxon>
        <taxon>Pseudomonadota</taxon>
        <taxon>Alphaproteobacteria</taxon>
        <taxon>Hyphomicrobiales</taxon>
        <taxon>Phyllobacteriaceae</taxon>
        <taxon>Mesorhizobium</taxon>
    </lineage>
</organism>
<evidence type="ECO:0000313" key="3">
    <source>
        <dbReference type="Proteomes" id="UP000556329"/>
    </source>
</evidence>
<feature type="region of interest" description="Disordered" evidence="1">
    <location>
        <begin position="75"/>
        <end position="97"/>
    </location>
</feature>
<comment type="caution">
    <text evidence="2">The sequence shown here is derived from an EMBL/GenBank/DDBJ whole genome shotgun (WGS) entry which is preliminary data.</text>
</comment>
<dbReference type="RefSeq" id="WP_184877418.1">
    <property type="nucleotide sequence ID" value="NZ_JACHEF010000008.1"/>
</dbReference>
<gene>
    <name evidence="2" type="ORF">HNQ71_006228</name>
</gene>
<accession>A0A841PDX3</accession>
<name>A0A841PDX3_9HYPH</name>
<reference evidence="2 3" key="1">
    <citation type="submission" date="2020-08" db="EMBL/GenBank/DDBJ databases">
        <title>Genomic Encyclopedia of Type Strains, Phase IV (KMG-IV): sequencing the most valuable type-strain genomes for metagenomic binning, comparative biology and taxonomic classification.</title>
        <authorList>
            <person name="Goeker M."/>
        </authorList>
    </citation>
    <scope>NUCLEOTIDE SEQUENCE [LARGE SCALE GENOMIC DNA]</scope>
    <source>
        <strain evidence="2 3">DSM 100039</strain>
    </source>
</reference>
<evidence type="ECO:0000313" key="2">
    <source>
        <dbReference type="EMBL" id="MBB6413524.1"/>
    </source>
</evidence>
<keyword evidence="3" id="KW-1185">Reference proteome</keyword>
<dbReference type="Proteomes" id="UP000556329">
    <property type="component" value="Unassembled WGS sequence"/>
</dbReference>
<proteinExistence type="predicted"/>